<dbReference type="EMBL" id="CAJVQA010021793">
    <property type="protein sequence ID" value="CAG8770668.1"/>
    <property type="molecule type" value="Genomic_DNA"/>
</dbReference>
<comment type="caution">
    <text evidence="1">The sequence shown here is derived from an EMBL/GenBank/DDBJ whole genome shotgun (WGS) entry which is preliminary data.</text>
</comment>
<evidence type="ECO:0000313" key="1">
    <source>
        <dbReference type="EMBL" id="CAG8770668.1"/>
    </source>
</evidence>
<accession>A0A9N9J9D7</accession>
<keyword evidence="2" id="KW-1185">Reference proteome</keyword>
<gene>
    <name evidence="1" type="ORF">CPELLU_LOCUS15854</name>
</gene>
<protein>
    <submittedName>
        <fullName evidence="1">1931_t:CDS:1</fullName>
    </submittedName>
</protein>
<dbReference type="OrthoDB" id="4368270at2759"/>
<sequence>YANSQDYTLVKKRTRKEHYGKLKNMTICCDRGGIYNDSLSPSKEIQHRQRSTKLINCLYELYTAQHNSQWHLELKTVAEMTAASSCYKEIVLTLYHNNTSMLIINKNIYNAHKQLCQQNYAGHTSIQMLDAYSTLKAYLQVLTEDLYQVRITISLVVANQKKEIDAMIALECIHILLFALNNLSYMNIRGKISSFTFKKINNQYQKANCATSQEPLPPCTGFFLKTIGLSYAHIISLLENN</sequence>
<dbReference type="Proteomes" id="UP000789759">
    <property type="component" value="Unassembled WGS sequence"/>
</dbReference>
<proteinExistence type="predicted"/>
<evidence type="ECO:0000313" key="2">
    <source>
        <dbReference type="Proteomes" id="UP000789759"/>
    </source>
</evidence>
<name>A0A9N9J9D7_9GLOM</name>
<dbReference type="AlphaFoldDB" id="A0A9N9J9D7"/>
<organism evidence="1 2">
    <name type="scientific">Cetraspora pellucida</name>
    <dbReference type="NCBI Taxonomy" id="1433469"/>
    <lineage>
        <taxon>Eukaryota</taxon>
        <taxon>Fungi</taxon>
        <taxon>Fungi incertae sedis</taxon>
        <taxon>Mucoromycota</taxon>
        <taxon>Glomeromycotina</taxon>
        <taxon>Glomeromycetes</taxon>
        <taxon>Diversisporales</taxon>
        <taxon>Gigasporaceae</taxon>
        <taxon>Cetraspora</taxon>
    </lineage>
</organism>
<feature type="non-terminal residue" evidence="1">
    <location>
        <position position="241"/>
    </location>
</feature>
<reference evidence="1" key="1">
    <citation type="submission" date="2021-06" db="EMBL/GenBank/DDBJ databases">
        <authorList>
            <person name="Kallberg Y."/>
            <person name="Tangrot J."/>
            <person name="Rosling A."/>
        </authorList>
    </citation>
    <scope>NUCLEOTIDE SEQUENCE</scope>
    <source>
        <strain evidence="1">FL966</strain>
    </source>
</reference>